<dbReference type="SUPFAM" id="SSF109604">
    <property type="entry name" value="HD-domain/PDEase-like"/>
    <property type="match status" value="1"/>
</dbReference>
<dbReference type="InterPro" id="IPR001789">
    <property type="entry name" value="Sig_transdc_resp-reg_receiver"/>
</dbReference>
<dbReference type="Gene3D" id="1.10.3210.10">
    <property type="entry name" value="Hypothetical protein af1432"/>
    <property type="match status" value="1"/>
</dbReference>
<feature type="domain" description="HD-GYP" evidence="3">
    <location>
        <begin position="150"/>
        <end position="347"/>
    </location>
</feature>
<keyword evidence="1" id="KW-0597">Phosphoprotein</keyword>
<dbReference type="InterPro" id="IPR052020">
    <property type="entry name" value="Cyclic_di-GMP/3'3'-cGAMP_PDE"/>
</dbReference>
<evidence type="ECO:0000259" key="3">
    <source>
        <dbReference type="PROSITE" id="PS51832"/>
    </source>
</evidence>
<gene>
    <name evidence="4" type="ORF">dsmv_3161</name>
</gene>
<protein>
    <submittedName>
        <fullName evidence="4">Response regulator receiver modulated metal dependent phosphohydrolase</fullName>
    </submittedName>
</protein>
<dbReference type="AlphaFoldDB" id="S7UMI9"/>
<dbReference type="SUPFAM" id="SSF52172">
    <property type="entry name" value="CheY-like"/>
    <property type="match status" value="1"/>
</dbReference>
<comment type="caution">
    <text evidence="4">The sequence shown here is derived from an EMBL/GenBank/DDBJ whole genome shotgun (WGS) entry which is preliminary data.</text>
</comment>
<dbReference type="PROSITE" id="PS51832">
    <property type="entry name" value="HD_GYP"/>
    <property type="match status" value="1"/>
</dbReference>
<dbReference type="PROSITE" id="PS50110">
    <property type="entry name" value="RESPONSE_REGULATORY"/>
    <property type="match status" value="1"/>
</dbReference>
<name>S7UMI9_DESML</name>
<proteinExistence type="predicted"/>
<evidence type="ECO:0000259" key="2">
    <source>
        <dbReference type="PROSITE" id="PS50110"/>
    </source>
</evidence>
<feature type="modified residue" description="4-aspartylphosphate" evidence="1">
    <location>
        <position position="56"/>
    </location>
</feature>
<keyword evidence="4" id="KW-0378">Hydrolase</keyword>
<dbReference type="Proteomes" id="UP000014977">
    <property type="component" value="Unassembled WGS sequence"/>
</dbReference>
<dbReference type="SMART" id="SM00471">
    <property type="entry name" value="HDc"/>
    <property type="match status" value="1"/>
</dbReference>
<dbReference type="PANTHER" id="PTHR45228">
    <property type="entry name" value="CYCLIC DI-GMP PHOSPHODIESTERASE TM_0186-RELATED"/>
    <property type="match status" value="1"/>
</dbReference>
<dbReference type="InterPro" id="IPR037522">
    <property type="entry name" value="HD_GYP_dom"/>
</dbReference>
<dbReference type="GO" id="GO:0000160">
    <property type="term" value="P:phosphorelay signal transduction system"/>
    <property type="evidence" value="ECO:0007669"/>
    <property type="project" value="InterPro"/>
</dbReference>
<keyword evidence="5" id="KW-1185">Reference proteome</keyword>
<dbReference type="eggNOG" id="COG3437">
    <property type="taxonomic scope" value="Bacteria"/>
</dbReference>
<feature type="domain" description="Response regulatory" evidence="2">
    <location>
        <begin position="8"/>
        <end position="123"/>
    </location>
</feature>
<sequence length="364" mass="40998">MQNLSNCTILVVDDIKTNIDILVRTLGKEYRIQAAMDGESALKSVEKAPPDLILLDIMMTGMDGYEVCRRLKSQEETRYIPVIFLTGLNNAECEAKGLRLGAVDFITKPFSRDLVKARVHNHLALKLHQDRLEDIVKERTTALQSTLDKLTNASLDTIFRLSKAAEYKDENTCFHIKRVSDFAAAVGARLGLSRDFVENLRYAAPMHDIGKIGIPDRILLKPGKLDAEEWDIMKQHTVIGGKILQGADNDFLKMGEKIALSHHEKWDGSGYPNGLEKDEIPMEGRIVAVVDVFDALTSKRPYKDPFPTEKSFEIIEEGRGGHFDPDVVDAFFDIRNEILDIKARYRNEEAMSMPCNAAAVKQHR</sequence>
<dbReference type="PANTHER" id="PTHR45228:SF5">
    <property type="entry name" value="CYCLIC DI-GMP PHOSPHODIESTERASE VC_1348-RELATED"/>
    <property type="match status" value="1"/>
</dbReference>
<dbReference type="SMART" id="SM00448">
    <property type="entry name" value="REC"/>
    <property type="match status" value="1"/>
</dbReference>
<evidence type="ECO:0000313" key="5">
    <source>
        <dbReference type="Proteomes" id="UP000014977"/>
    </source>
</evidence>
<dbReference type="STRING" id="897.B2D07_10005"/>
<dbReference type="InterPro" id="IPR011006">
    <property type="entry name" value="CheY-like_superfamily"/>
</dbReference>
<dbReference type="OrthoDB" id="9764337at2"/>
<dbReference type="RefSeq" id="WP_020878251.1">
    <property type="nucleotide sequence ID" value="NZ_ATHJ01000109.1"/>
</dbReference>
<dbReference type="Gene3D" id="3.40.50.2300">
    <property type="match status" value="1"/>
</dbReference>
<dbReference type="GO" id="GO:0016787">
    <property type="term" value="F:hydrolase activity"/>
    <property type="evidence" value="ECO:0007669"/>
    <property type="project" value="UniProtKB-KW"/>
</dbReference>
<dbReference type="CDD" id="cd00077">
    <property type="entry name" value="HDc"/>
    <property type="match status" value="1"/>
</dbReference>
<dbReference type="InterPro" id="IPR003607">
    <property type="entry name" value="HD/PDEase_dom"/>
</dbReference>
<dbReference type="EMBL" id="ATHJ01000109">
    <property type="protein sequence ID" value="EPR35169.1"/>
    <property type="molecule type" value="Genomic_DNA"/>
</dbReference>
<evidence type="ECO:0000256" key="1">
    <source>
        <dbReference type="PROSITE-ProRule" id="PRU00169"/>
    </source>
</evidence>
<dbReference type="Pfam" id="PF13487">
    <property type="entry name" value="HD_5"/>
    <property type="match status" value="1"/>
</dbReference>
<dbReference type="Pfam" id="PF00072">
    <property type="entry name" value="Response_reg"/>
    <property type="match status" value="1"/>
</dbReference>
<accession>S7UMI9</accession>
<evidence type="ECO:0000313" key="4">
    <source>
        <dbReference type="EMBL" id="EPR35169.1"/>
    </source>
</evidence>
<dbReference type="CDD" id="cd19920">
    <property type="entry name" value="REC_PA4781-like"/>
    <property type="match status" value="1"/>
</dbReference>
<reference evidence="4 5" key="1">
    <citation type="journal article" date="2013" name="Genome Announc.">
        <title>Draft genome sequences for three mercury-methylating, sulfate-reducing bacteria.</title>
        <authorList>
            <person name="Brown S.D."/>
            <person name="Hurt R.A.Jr."/>
            <person name="Gilmour C.C."/>
            <person name="Elias D.A."/>
        </authorList>
    </citation>
    <scope>NUCLEOTIDE SEQUENCE [LARGE SCALE GENOMIC DNA]</scope>
    <source>
        <strain evidence="4 5">DSM 2059</strain>
    </source>
</reference>
<organism evidence="4 5">
    <name type="scientific">Desulfococcus multivorans DSM 2059</name>
    <dbReference type="NCBI Taxonomy" id="1121405"/>
    <lineage>
        <taxon>Bacteria</taxon>
        <taxon>Pseudomonadati</taxon>
        <taxon>Thermodesulfobacteriota</taxon>
        <taxon>Desulfobacteria</taxon>
        <taxon>Desulfobacterales</taxon>
        <taxon>Desulfococcaceae</taxon>
        <taxon>Desulfococcus</taxon>
    </lineage>
</organism>